<gene>
    <name evidence="1" type="ORF">L2E82_29206</name>
</gene>
<accession>A0ACB9CX72</accession>
<reference evidence="1 2" key="2">
    <citation type="journal article" date="2022" name="Mol. Ecol. Resour.">
        <title>The genomes of chicory, endive, great burdock and yacon provide insights into Asteraceae paleo-polyploidization history and plant inulin production.</title>
        <authorList>
            <person name="Fan W."/>
            <person name="Wang S."/>
            <person name="Wang H."/>
            <person name="Wang A."/>
            <person name="Jiang F."/>
            <person name="Liu H."/>
            <person name="Zhao H."/>
            <person name="Xu D."/>
            <person name="Zhang Y."/>
        </authorList>
    </citation>
    <scope>NUCLEOTIDE SEQUENCE [LARGE SCALE GENOMIC DNA]</scope>
    <source>
        <strain evidence="2">cv. Punajuju</strain>
        <tissue evidence="1">Leaves</tissue>
    </source>
</reference>
<reference evidence="2" key="1">
    <citation type="journal article" date="2022" name="Mol. Ecol. Resour.">
        <title>The genomes of chicory, endive, great burdock and yacon provide insights into Asteraceae palaeo-polyploidization history and plant inulin production.</title>
        <authorList>
            <person name="Fan W."/>
            <person name="Wang S."/>
            <person name="Wang H."/>
            <person name="Wang A."/>
            <person name="Jiang F."/>
            <person name="Liu H."/>
            <person name="Zhao H."/>
            <person name="Xu D."/>
            <person name="Zhang Y."/>
        </authorList>
    </citation>
    <scope>NUCLEOTIDE SEQUENCE [LARGE SCALE GENOMIC DNA]</scope>
    <source>
        <strain evidence="2">cv. Punajuju</strain>
    </source>
</reference>
<evidence type="ECO:0000313" key="2">
    <source>
        <dbReference type="Proteomes" id="UP001055811"/>
    </source>
</evidence>
<name>A0ACB9CX72_CICIN</name>
<proteinExistence type="predicted"/>
<protein>
    <submittedName>
        <fullName evidence="1">Uncharacterized protein</fullName>
    </submittedName>
</protein>
<evidence type="ECO:0000313" key="1">
    <source>
        <dbReference type="EMBL" id="KAI3738924.1"/>
    </source>
</evidence>
<organism evidence="1 2">
    <name type="scientific">Cichorium intybus</name>
    <name type="common">Chicory</name>
    <dbReference type="NCBI Taxonomy" id="13427"/>
    <lineage>
        <taxon>Eukaryota</taxon>
        <taxon>Viridiplantae</taxon>
        <taxon>Streptophyta</taxon>
        <taxon>Embryophyta</taxon>
        <taxon>Tracheophyta</taxon>
        <taxon>Spermatophyta</taxon>
        <taxon>Magnoliopsida</taxon>
        <taxon>eudicotyledons</taxon>
        <taxon>Gunneridae</taxon>
        <taxon>Pentapetalae</taxon>
        <taxon>asterids</taxon>
        <taxon>campanulids</taxon>
        <taxon>Asterales</taxon>
        <taxon>Asteraceae</taxon>
        <taxon>Cichorioideae</taxon>
        <taxon>Cichorieae</taxon>
        <taxon>Cichoriinae</taxon>
        <taxon>Cichorium</taxon>
    </lineage>
</organism>
<comment type="caution">
    <text evidence="1">The sequence shown here is derived from an EMBL/GenBank/DDBJ whole genome shotgun (WGS) entry which is preliminary data.</text>
</comment>
<sequence length="71" mass="7253">MIQISTSFSVDLVQHLNLAVDDTFDGTGSTESVAIEVDRLTRGMITVVAVFIGDDGGVVAGKGGGGGGRVW</sequence>
<dbReference type="Proteomes" id="UP001055811">
    <property type="component" value="Linkage Group LG05"/>
</dbReference>
<dbReference type="EMBL" id="CM042013">
    <property type="protein sequence ID" value="KAI3738924.1"/>
    <property type="molecule type" value="Genomic_DNA"/>
</dbReference>
<keyword evidence="2" id="KW-1185">Reference proteome</keyword>